<comment type="caution">
    <text evidence="1">The sequence shown here is derived from an EMBL/GenBank/DDBJ whole genome shotgun (WGS) entry which is preliminary data.</text>
</comment>
<keyword evidence="2" id="KW-1185">Reference proteome</keyword>
<keyword evidence="1" id="KW-0548">Nucleotidyltransferase</keyword>
<sequence length="167" mass="19072">MCNKFQTFFEEKIAKIRNKLYNDKGPSTTFSPFKGDALQSFKEVTEKEVRDIIRQSTAKSCALDPISTNILMTCLDDVLPHIIINNSLRTWEVPTCFKNAIVEQIIEKTHLDESDLTNYGLVSNLLFLSKILEKAVLRQLFDHINRNGLTETFQCAYKACRSTDTAT</sequence>
<keyword evidence="1" id="KW-0808">Transferase</keyword>
<dbReference type="EMBL" id="BMAT01002688">
    <property type="protein sequence ID" value="GFS11732.1"/>
    <property type="molecule type" value="Genomic_DNA"/>
</dbReference>
<dbReference type="GO" id="GO:0003964">
    <property type="term" value="F:RNA-directed DNA polymerase activity"/>
    <property type="evidence" value="ECO:0007669"/>
    <property type="project" value="UniProtKB-KW"/>
</dbReference>
<reference evidence="1 2" key="1">
    <citation type="journal article" date="2021" name="Elife">
        <title>Chloroplast acquisition without the gene transfer in kleptoplastic sea slugs, Plakobranchus ocellatus.</title>
        <authorList>
            <person name="Maeda T."/>
            <person name="Takahashi S."/>
            <person name="Yoshida T."/>
            <person name="Shimamura S."/>
            <person name="Takaki Y."/>
            <person name="Nagai Y."/>
            <person name="Toyoda A."/>
            <person name="Suzuki Y."/>
            <person name="Arimoto A."/>
            <person name="Ishii H."/>
            <person name="Satoh N."/>
            <person name="Nishiyama T."/>
            <person name="Hasebe M."/>
            <person name="Maruyama T."/>
            <person name="Minagawa J."/>
            <person name="Obokata J."/>
            <person name="Shigenobu S."/>
        </authorList>
    </citation>
    <scope>NUCLEOTIDE SEQUENCE [LARGE SCALE GENOMIC DNA]</scope>
</reference>
<organism evidence="1 2">
    <name type="scientific">Elysia marginata</name>
    <dbReference type="NCBI Taxonomy" id="1093978"/>
    <lineage>
        <taxon>Eukaryota</taxon>
        <taxon>Metazoa</taxon>
        <taxon>Spiralia</taxon>
        <taxon>Lophotrochozoa</taxon>
        <taxon>Mollusca</taxon>
        <taxon>Gastropoda</taxon>
        <taxon>Heterobranchia</taxon>
        <taxon>Euthyneura</taxon>
        <taxon>Panpulmonata</taxon>
        <taxon>Sacoglossa</taxon>
        <taxon>Placobranchoidea</taxon>
        <taxon>Plakobranchidae</taxon>
        <taxon>Elysia</taxon>
    </lineage>
</organism>
<evidence type="ECO:0000313" key="2">
    <source>
        <dbReference type="Proteomes" id="UP000762676"/>
    </source>
</evidence>
<dbReference type="Proteomes" id="UP000762676">
    <property type="component" value="Unassembled WGS sequence"/>
</dbReference>
<name>A0AAV4IN98_9GAST</name>
<keyword evidence="1" id="KW-0695">RNA-directed DNA polymerase</keyword>
<accession>A0AAV4IN98</accession>
<gene>
    <name evidence="1" type="ORF">ElyMa_001354300</name>
</gene>
<proteinExistence type="predicted"/>
<protein>
    <submittedName>
        <fullName evidence="1">Reverse transcriptase-like protein</fullName>
    </submittedName>
</protein>
<dbReference type="AlphaFoldDB" id="A0AAV4IN98"/>
<evidence type="ECO:0000313" key="1">
    <source>
        <dbReference type="EMBL" id="GFS11732.1"/>
    </source>
</evidence>